<comment type="caution">
    <text evidence="1">The sequence shown here is derived from an EMBL/GenBank/DDBJ whole genome shotgun (WGS) entry which is preliminary data.</text>
</comment>
<dbReference type="EMBL" id="CACRXK020022743">
    <property type="protein sequence ID" value="CAB4037109.1"/>
    <property type="molecule type" value="Genomic_DNA"/>
</dbReference>
<keyword evidence="2" id="KW-1185">Reference proteome</keyword>
<feature type="non-terminal residue" evidence="1">
    <location>
        <position position="166"/>
    </location>
</feature>
<dbReference type="OrthoDB" id="10037236at2759"/>
<organism evidence="1 2">
    <name type="scientific">Paramuricea clavata</name>
    <name type="common">Red gorgonian</name>
    <name type="synonym">Violescent sea-whip</name>
    <dbReference type="NCBI Taxonomy" id="317549"/>
    <lineage>
        <taxon>Eukaryota</taxon>
        <taxon>Metazoa</taxon>
        <taxon>Cnidaria</taxon>
        <taxon>Anthozoa</taxon>
        <taxon>Octocorallia</taxon>
        <taxon>Malacalcyonacea</taxon>
        <taxon>Plexauridae</taxon>
        <taxon>Paramuricea</taxon>
    </lineage>
</organism>
<evidence type="ECO:0000313" key="2">
    <source>
        <dbReference type="Proteomes" id="UP001152795"/>
    </source>
</evidence>
<protein>
    <submittedName>
        <fullName evidence="1">Uncharacterized protein</fullName>
    </submittedName>
</protein>
<dbReference type="AlphaFoldDB" id="A0A6S7LPX1"/>
<proteinExistence type="predicted"/>
<gene>
    <name evidence="1" type="ORF">PACLA_8A055034</name>
</gene>
<accession>A0A6S7LPX1</accession>
<dbReference type="Proteomes" id="UP001152795">
    <property type="component" value="Unassembled WGS sequence"/>
</dbReference>
<sequence length="166" mass="19658">MKRCIVKYIINNYLKREEQVIRKRHEKKMQNLRREKRLYDGTRANPNKIIVNLTDTQLTNDQYSALQYGLKYGRSCLRRPTRHAQNYLNSIPDISKWKYVDDTTVAEVVYRGESSQAQDAVVAVEEWSRINRLKLNAEKCKQLRFDSKSCQQIFNPVVVYSEQLPV</sequence>
<reference evidence="1" key="1">
    <citation type="submission" date="2020-04" db="EMBL/GenBank/DDBJ databases">
        <authorList>
            <person name="Alioto T."/>
            <person name="Alioto T."/>
            <person name="Gomez Garrido J."/>
        </authorList>
    </citation>
    <scope>NUCLEOTIDE SEQUENCE</scope>
    <source>
        <strain evidence="1">A484AB</strain>
    </source>
</reference>
<name>A0A6S7LPX1_PARCT</name>
<evidence type="ECO:0000313" key="1">
    <source>
        <dbReference type="EMBL" id="CAB4037109.1"/>
    </source>
</evidence>